<dbReference type="InterPro" id="IPR036034">
    <property type="entry name" value="PDZ_sf"/>
</dbReference>
<dbReference type="KEGG" id="mpp:MICPUCDRAFT_21635"/>
<feature type="region of interest" description="Disordered" evidence="5">
    <location>
        <begin position="356"/>
        <end position="380"/>
    </location>
</feature>
<dbReference type="PRINTS" id="PR00834">
    <property type="entry name" value="PROTEASES2C"/>
</dbReference>
<evidence type="ECO:0000256" key="2">
    <source>
        <dbReference type="ARBA" id="ARBA00022670"/>
    </source>
</evidence>
<evidence type="ECO:0000259" key="6">
    <source>
        <dbReference type="PROSITE" id="PS50106"/>
    </source>
</evidence>
<dbReference type="GeneID" id="9687895"/>
<dbReference type="InterPro" id="IPR001478">
    <property type="entry name" value="PDZ"/>
</dbReference>
<keyword evidence="8" id="KW-1185">Reference proteome</keyword>
<dbReference type="OMA" id="IMSPEGY"/>
<dbReference type="RefSeq" id="XP_003062695.1">
    <property type="nucleotide sequence ID" value="XM_003062649.1"/>
</dbReference>
<dbReference type="InterPro" id="IPR051201">
    <property type="entry name" value="Chloro_Bact_Ser_Proteases"/>
</dbReference>
<feature type="domain" description="PDZ" evidence="6">
    <location>
        <begin position="218"/>
        <end position="315"/>
    </location>
</feature>
<dbReference type="EMBL" id="GG663746">
    <property type="protein sequence ID" value="EEH53514.1"/>
    <property type="molecule type" value="Genomic_DNA"/>
</dbReference>
<dbReference type="InterPro" id="IPR009003">
    <property type="entry name" value="Peptidase_S1_PA"/>
</dbReference>
<gene>
    <name evidence="7" type="ORF">MICPUCDRAFT_21635</name>
</gene>
<dbReference type="SMART" id="SM00228">
    <property type="entry name" value="PDZ"/>
    <property type="match status" value="1"/>
</dbReference>
<dbReference type="OrthoDB" id="4217619at2759"/>
<dbReference type="GO" id="GO:0004252">
    <property type="term" value="F:serine-type endopeptidase activity"/>
    <property type="evidence" value="ECO:0007669"/>
    <property type="project" value="InterPro"/>
</dbReference>
<keyword evidence="3" id="KW-0378">Hydrolase</keyword>
<dbReference type="MEROPS" id="S01.472"/>
<dbReference type="Pfam" id="PF13180">
    <property type="entry name" value="PDZ_2"/>
    <property type="match status" value="1"/>
</dbReference>
<reference evidence="7 8" key="1">
    <citation type="journal article" date="2009" name="Science">
        <title>Green evolution and dynamic adaptations revealed by genomes of the marine picoeukaryotes Micromonas.</title>
        <authorList>
            <person name="Worden A.Z."/>
            <person name="Lee J.H."/>
            <person name="Mock T."/>
            <person name="Rouze P."/>
            <person name="Simmons M.P."/>
            <person name="Aerts A.L."/>
            <person name="Allen A.E."/>
            <person name="Cuvelier M.L."/>
            <person name="Derelle E."/>
            <person name="Everett M.V."/>
            <person name="Foulon E."/>
            <person name="Grimwood J."/>
            <person name="Gundlach H."/>
            <person name="Henrissat B."/>
            <person name="Napoli C."/>
            <person name="McDonald S.M."/>
            <person name="Parker M.S."/>
            <person name="Rombauts S."/>
            <person name="Salamov A."/>
            <person name="Von Dassow P."/>
            <person name="Badger J.H."/>
            <person name="Coutinho P.M."/>
            <person name="Demir E."/>
            <person name="Dubchak I."/>
            <person name="Gentemann C."/>
            <person name="Eikrem W."/>
            <person name="Gready J.E."/>
            <person name="John U."/>
            <person name="Lanier W."/>
            <person name="Lindquist E.A."/>
            <person name="Lucas S."/>
            <person name="Mayer K.F."/>
            <person name="Moreau H."/>
            <person name="Not F."/>
            <person name="Otillar R."/>
            <person name="Panaud O."/>
            <person name="Pangilinan J."/>
            <person name="Paulsen I."/>
            <person name="Piegu B."/>
            <person name="Poliakov A."/>
            <person name="Robbens S."/>
            <person name="Schmutz J."/>
            <person name="Toulza E."/>
            <person name="Wyss T."/>
            <person name="Zelensky A."/>
            <person name="Zhou K."/>
            <person name="Armbrust E.V."/>
            <person name="Bhattacharya D."/>
            <person name="Goodenough U.W."/>
            <person name="Van de Peer Y."/>
            <person name="Grigoriev I.V."/>
        </authorList>
    </citation>
    <scope>NUCLEOTIDE SEQUENCE [LARGE SCALE GENOMIC DNA]</scope>
    <source>
        <strain evidence="7 8">CCMP1545</strain>
    </source>
</reference>
<dbReference type="SUPFAM" id="SSF50494">
    <property type="entry name" value="Trypsin-like serine proteases"/>
    <property type="match status" value="1"/>
</dbReference>
<dbReference type="Gene3D" id="2.40.10.10">
    <property type="entry name" value="Trypsin-like serine proteases"/>
    <property type="match status" value="2"/>
</dbReference>
<dbReference type="Proteomes" id="UP000001876">
    <property type="component" value="Unassembled WGS sequence"/>
</dbReference>
<dbReference type="InterPro" id="IPR043504">
    <property type="entry name" value="Peptidase_S1_PA_chymotrypsin"/>
</dbReference>
<dbReference type="Gene3D" id="2.30.42.10">
    <property type="match status" value="1"/>
</dbReference>
<evidence type="ECO:0000256" key="1">
    <source>
        <dbReference type="ARBA" id="ARBA00010541"/>
    </source>
</evidence>
<evidence type="ECO:0000256" key="5">
    <source>
        <dbReference type="SAM" id="MobiDB-lite"/>
    </source>
</evidence>
<dbReference type="STRING" id="564608.C1N3Y4"/>
<dbReference type="AlphaFoldDB" id="C1N3Y4"/>
<dbReference type="GO" id="GO:0006508">
    <property type="term" value="P:proteolysis"/>
    <property type="evidence" value="ECO:0007669"/>
    <property type="project" value="UniProtKB-KW"/>
</dbReference>
<dbReference type="PROSITE" id="PS50106">
    <property type="entry name" value="PDZ"/>
    <property type="match status" value="1"/>
</dbReference>
<evidence type="ECO:0000256" key="4">
    <source>
        <dbReference type="ARBA" id="ARBA00022825"/>
    </source>
</evidence>
<name>C1N3Y4_MICPC</name>
<organism evidence="8">
    <name type="scientific">Micromonas pusilla (strain CCMP1545)</name>
    <name type="common">Picoplanktonic green alga</name>
    <dbReference type="NCBI Taxonomy" id="564608"/>
    <lineage>
        <taxon>Eukaryota</taxon>
        <taxon>Viridiplantae</taxon>
        <taxon>Chlorophyta</taxon>
        <taxon>Mamiellophyceae</taxon>
        <taxon>Mamiellales</taxon>
        <taxon>Mamiellaceae</taxon>
        <taxon>Micromonas</taxon>
    </lineage>
</organism>
<keyword evidence="2" id="KW-0645">Protease</keyword>
<dbReference type="InterPro" id="IPR039382">
    <property type="entry name" value="DEGP1/8_PDZ_dom"/>
</dbReference>
<sequence length="380" mass="39996">MRSLTSDEQATISLFKENTPSVVYITNLAQRRDVFTLNITEAPQGAGSGIVWDDDGHIITNYHVIARANQVRVTFQDQTVYPATVVGFDEDKDIANTSLKSASGKAEIRPVPLGTSSDLQVGQRVFAIGNPFGLDHTLTTGVISGLGREIQSGNTGRPIDGIIQTDAAINPGNSGGPLLDSAGRLIGINTAIYSTSGSSSGVGFALPSDMVSGIVSQIITSGRVTRPILGITFAPDQAVEQLGLGGVLVLDAREKGPAWRAGVKSTSRDESGRLILGDVIVELNGALIKNSSDLYRTLDKLTVGQEISMKVMRGENKVDLGLTLDDRPNEQSTQGMFIFPGMAPGEGIPIPPGGIPIPGLPGPGYEEDEDEGGQFLAPPY</sequence>
<accession>C1N3Y4</accession>
<dbReference type="eggNOG" id="KOG1320">
    <property type="taxonomic scope" value="Eukaryota"/>
</dbReference>
<evidence type="ECO:0000313" key="7">
    <source>
        <dbReference type="EMBL" id="EEH53514.1"/>
    </source>
</evidence>
<protein>
    <submittedName>
        <fullName evidence="7">Predicted protein</fullName>
    </submittedName>
</protein>
<dbReference type="PANTHER" id="PTHR43343:SF2">
    <property type="entry name" value="PDZ DOMAIN-CONTAINING PROTEIN"/>
    <property type="match status" value="1"/>
</dbReference>
<keyword evidence="4" id="KW-0720">Serine protease</keyword>
<dbReference type="FunFam" id="2.40.10.10:FF:000001">
    <property type="entry name" value="Periplasmic serine protease DegS"/>
    <property type="match status" value="1"/>
</dbReference>
<evidence type="ECO:0000256" key="3">
    <source>
        <dbReference type="ARBA" id="ARBA00022801"/>
    </source>
</evidence>
<dbReference type="CDD" id="cd00990">
    <property type="entry name" value="cpPDZ_AtDEGP1-like"/>
    <property type="match status" value="1"/>
</dbReference>
<dbReference type="Pfam" id="PF13365">
    <property type="entry name" value="Trypsin_2"/>
    <property type="match status" value="1"/>
</dbReference>
<proteinExistence type="inferred from homology"/>
<dbReference type="InterPro" id="IPR001940">
    <property type="entry name" value="Peptidase_S1C"/>
</dbReference>
<dbReference type="PANTHER" id="PTHR43343">
    <property type="entry name" value="PEPTIDASE S12"/>
    <property type="match status" value="1"/>
</dbReference>
<dbReference type="SUPFAM" id="SSF50156">
    <property type="entry name" value="PDZ domain-like"/>
    <property type="match status" value="1"/>
</dbReference>
<evidence type="ECO:0000313" key="8">
    <source>
        <dbReference type="Proteomes" id="UP000001876"/>
    </source>
</evidence>
<comment type="similarity">
    <text evidence="1">Belongs to the peptidase S1C family.</text>
</comment>